<evidence type="ECO:0000256" key="6">
    <source>
        <dbReference type="ARBA" id="ARBA00022679"/>
    </source>
</evidence>
<dbReference type="PROSITE" id="PS50807">
    <property type="entry name" value="GCM"/>
    <property type="match status" value="1"/>
</dbReference>
<dbReference type="Gene3D" id="2.20.25.670">
    <property type="entry name" value="GCM domain, large subdomain"/>
    <property type="match status" value="1"/>
</dbReference>
<feature type="transmembrane region" description="Helical" evidence="17">
    <location>
        <begin position="145"/>
        <end position="162"/>
    </location>
</feature>
<feature type="transmembrane region" description="Helical" evidence="17">
    <location>
        <begin position="30"/>
        <end position="51"/>
    </location>
</feature>
<protein>
    <recommendedName>
        <fullName evidence="3">very-long-chain 3-oxoacyl-CoA synthase</fullName>
        <ecNumber evidence="3">2.3.1.199</ecNumber>
    </recommendedName>
</protein>
<dbReference type="InterPro" id="IPR003902">
    <property type="entry name" value="Tscrpt_reg_GCM"/>
</dbReference>
<feature type="transmembrane region" description="Helical" evidence="17">
    <location>
        <begin position="182"/>
        <end position="203"/>
    </location>
</feature>
<keyword evidence="16" id="KW-0539">Nucleus</keyword>
<comment type="caution">
    <text evidence="19">The sequence shown here is derived from an EMBL/GenBank/DDBJ whole genome shotgun (WGS) entry which is preliminary data.</text>
</comment>
<feature type="transmembrane region" description="Helical" evidence="17">
    <location>
        <begin position="63"/>
        <end position="86"/>
    </location>
</feature>
<keyword evidence="12" id="KW-0238">DNA-binding</keyword>
<feature type="transmembrane region" description="Helical" evidence="17">
    <location>
        <begin position="107"/>
        <end position="125"/>
    </location>
</feature>
<keyword evidence="9 17" id="KW-1133">Transmembrane helix</keyword>
<dbReference type="GO" id="GO:0009922">
    <property type="term" value="F:fatty acid elongase activity"/>
    <property type="evidence" value="ECO:0007669"/>
    <property type="project" value="UniProtKB-EC"/>
</dbReference>
<keyword evidence="11" id="KW-0443">Lipid metabolism</keyword>
<proteinExistence type="predicted"/>
<evidence type="ECO:0000313" key="20">
    <source>
        <dbReference type="Proteomes" id="UP000289886"/>
    </source>
</evidence>
<evidence type="ECO:0000256" key="2">
    <source>
        <dbReference type="ARBA" id="ARBA00004141"/>
    </source>
</evidence>
<dbReference type="Pfam" id="PF01151">
    <property type="entry name" value="ELO"/>
    <property type="match status" value="2"/>
</dbReference>
<feature type="domain" description="GCM" evidence="18">
    <location>
        <begin position="291"/>
        <end position="452"/>
    </location>
</feature>
<evidence type="ECO:0000256" key="15">
    <source>
        <dbReference type="ARBA" id="ARBA00023163"/>
    </source>
</evidence>
<dbReference type="Gene3D" id="3.30.70.3530">
    <property type="entry name" value="GCM motif"/>
    <property type="match status" value="1"/>
</dbReference>
<sequence length="726" mass="81932">TAAAVQYILTLCVSSFLDTRVRGWFMLDSCLPTMSLTLLYLLIVWLGTIYMKNRPAYSLKGVLIAYNFSVTMLSLYMLIEVGTVWYRVGTGSVRYRFCDFSTGSVRLRYRVGIGIVLGWFGTGSVTLVPGQYGYGMGRYQDGTGLVRYWFCDGSVGLVWVGYRVRTRSVRYRFGDFSTGSVWVRSGTMLGPVRLTSVLVGYRYRTGSGAETVDDLGFFGPTLNSFIHVLMYSYYGLSTIPSMHKYLWWKKYLTQAQLIQFLLTITHTLSAAVVPCGFPMGCLMFQSSYMATLVILFLNFYVQDIKQYDAFQEWTDGYVRYIYSAEDKNAQRHLSGWAMRNTNNHNCQILKKSCLGVVICNRNCSLQDGTKIQLRPAICDKARQKQQKKLCPSCNSPLELVPCRGHSGYPVTNFWRIDGKSLYFQAGRYHDSGGHYPNVHHLSCMDGPERYSIIAESNFPIQPQHYPPFQNTEPYKLAYDSPSSAVEATSSLQKASNHRIYMTRPPCGYEFSMPGCLGSGSYTALYKDSGNPQPEPDSSKVCMQLGGSQHNLSPLNIHERNYDTPSKHHGWKQILGKGGYGERSEYGQIPANTNHHYYNGEYPCRYGGPAPANTPALQTIITTTTKVSYQPCKPSVVKYNDNLYDVKTLQNCNSLLENGSATSYPEIKVPEDTGVIKSALTYQPETLSTKTERAESLENYRYGNYSSSNYPERIAHPFRYENGEYGN</sequence>
<keyword evidence="13 17" id="KW-0472">Membrane</keyword>
<dbReference type="PANTHER" id="PTHR12414:SF7">
    <property type="entry name" value="CHORION-SPECIFIC TRANSCRIPTION FACTOR GCMB"/>
    <property type="match status" value="1"/>
</dbReference>
<evidence type="ECO:0000259" key="18">
    <source>
        <dbReference type="PROSITE" id="PS50807"/>
    </source>
</evidence>
<evidence type="ECO:0000256" key="1">
    <source>
        <dbReference type="ARBA" id="ARBA00004123"/>
    </source>
</evidence>
<dbReference type="EMBL" id="SCEB01214503">
    <property type="protein sequence ID" value="RXM34974.1"/>
    <property type="molecule type" value="Genomic_DNA"/>
</dbReference>
<name>A0A444UIJ7_ACIRT</name>
<dbReference type="InterPro" id="IPR039791">
    <property type="entry name" value="GCM"/>
</dbReference>
<keyword evidence="15" id="KW-0804">Transcription</keyword>
<dbReference type="GO" id="GO:0016020">
    <property type="term" value="C:membrane"/>
    <property type="evidence" value="ECO:0007669"/>
    <property type="project" value="UniProtKB-SubCell"/>
</dbReference>
<feature type="non-terminal residue" evidence="19">
    <location>
        <position position="1"/>
    </location>
</feature>
<evidence type="ECO:0000256" key="8">
    <source>
        <dbReference type="ARBA" id="ARBA00022832"/>
    </source>
</evidence>
<keyword evidence="14" id="KW-0275">Fatty acid biosynthesis</keyword>
<evidence type="ECO:0000256" key="11">
    <source>
        <dbReference type="ARBA" id="ARBA00023098"/>
    </source>
</evidence>
<evidence type="ECO:0000256" key="13">
    <source>
        <dbReference type="ARBA" id="ARBA00023136"/>
    </source>
</evidence>
<dbReference type="AlphaFoldDB" id="A0A444UIJ7"/>
<dbReference type="InterPro" id="IPR002076">
    <property type="entry name" value="ELO_fam"/>
</dbReference>
<keyword evidence="6" id="KW-0808">Transferase</keyword>
<dbReference type="InterPro" id="IPR036115">
    <property type="entry name" value="GCM_dom_sf"/>
</dbReference>
<keyword evidence="8" id="KW-0276">Fatty acid metabolism</keyword>
<dbReference type="GO" id="GO:0000978">
    <property type="term" value="F:RNA polymerase II cis-regulatory region sequence-specific DNA binding"/>
    <property type="evidence" value="ECO:0007669"/>
    <property type="project" value="TreeGrafter"/>
</dbReference>
<gene>
    <name evidence="19" type="ORF">EOD39_13515</name>
</gene>
<evidence type="ECO:0000256" key="3">
    <source>
        <dbReference type="ARBA" id="ARBA00012307"/>
    </source>
</evidence>
<feature type="transmembrane region" description="Helical" evidence="17">
    <location>
        <begin position="215"/>
        <end position="236"/>
    </location>
</feature>
<keyword evidence="20" id="KW-1185">Reference proteome</keyword>
<evidence type="ECO:0000256" key="4">
    <source>
        <dbReference type="ARBA" id="ARBA00022473"/>
    </source>
</evidence>
<dbReference type="GO" id="GO:0006633">
    <property type="term" value="P:fatty acid biosynthetic process"/>
    <property type="evidence" value="ECO:0007669"/>
    <property type="project" value="UniProtKB-KW"/>
</dbReference>
<evidence type="ECO:0000256" key="14">
    <source>
        <dbReference type="ARBA" id="ARBA00023160"/>
    </source>
</evidence>
<dbReference type="PANTHER" id="PTHR12414">
    <property type="entry name" value="GLIAL CELLS MISSING RELATED/GLIDE"/>
    <property type="match status" value="1"/>
</dbReference>
<evidence type="ECO:0000256" key="16">
    <source>
        <dbReference type="ARBA" id="ARBA00023242"/>
    </source>
</evidence>
<dbReference type="GO" id="GO:0042063">
    <property type="term" value="P:gliogenesis"/>
    <property type="evidence" value="ECO:0007669"/>
    <property type="project" value="TreeGrafter"/>
</dbReference>
<dbReference type="EC" id="2.3.1.199" evidence="3"/>
<dbReference type="SUPFAM" id="SSF90073">
    <property type="entry name" value="GCM domain"/>
    <property type="match status" value="1"/>
</dbReference>
<evidence type="ECO:0000256" key="7">
    <source>
        <dbReference type="ARBA" id="ARBA00022692"/>
    </source>
</evidence>
<keyword evidence="4" id="KW-0217">Developmental protein</keyword>
<dbReference type="Proteomes" id="UP000289886">
    <property type="component" value="Unassembled WGS sequence"/>
</dbReference>
<evidence type="ECO:0000256" key="5">
    <source>
        <dbReference type="ARBA" id="ARBA00022516"/>
    </source>
</evidence>
<feature type="transmembrane region" description="Helical" evidence="17">
    <location>
        <begin position="257"/>
        <end position="277"/>
    </location>
</feature>
<evidence type="ECO:0000256" key="17">
    <source>
        <dbReference type="SAM" id="Phobius"/>
    </source>
</evidence>
<keyword evidence="10" id="KW-0805">Transcription regulation</keyword>
<keyword evidence="7 17" id="KW-0812">Transmembrane</keyword>
<dbReference type="Pfam" id="PF03615">
    <property type="entry name" value="GCM"/>
    <property type="match status" value="1"/>
</dbReference>
<evidence type="ECO:0000256" key="12">
    <source>
        <dbReference type="ARBA" id="ARBA00023125"/>
    </source>
</evidence>
<dbReference type="GO" id="GO:0005634">
    <property type="term" value="C:nucleus"/>
    <property type="evidence" value="ECO:0007669"/>
    <property type="project" value="UniProtKB-SubCell"/>
</dbReference>
<dbReference type="GO" id="GO:0001228">
    <property type="term" value="F:DNA-binding transcription activator activity, RNA polymerase II-specific"/>
    <property type="evidence" value="ECO:0007669"/>
    <property type="project" value="InterPro"/>
</dbReference>
<evidence type="ECO:0000256" key="10">
    <source>
        <dbReference type="ARBA" id="ARBA00023015"/>
    </source>
</evidence>
<keyword evidence="5" id="KW-0444">Lipid biosynthesis</keyword>
<dbReference type="InterPro" id="IPR043021">
    <property type="entry name" value="GCM_small"/>
</dbReference>
<evidence type="ECO:0000256" key="9">
    <source>
        <dbReference type="ARBA" id="ARBA00022989"/>
    </source>
</evidence>
<reference evidence="19 20" key="1">
    <citation type="submission" date="2019-01" db="EMBL/GenBank/DDBJ databases">
        <title>Draft Genome and Complete Hox-Cluster Characterization of the Sterlet Sturgeon (Acipenser ruthenus).</title>
        <authorList>
            <person name="Wei Q."/>
        </authorList>
    </citation>
    <scope>NUCLEOTIDE SEQUENCE [LARGE SCALE GENOMIC DNA]</scope>
    <source>
        <strain evidence="19">WHYD16114868_AA</strain>
        <tissue evidence="19">Blood</tissue>
    </source>
</reference>
<accession>A0A444UIJ7</accession>
<dbReference type="FunFam" id="3.30.70.3530:FF:000001">
    <property type="entry name" value="Chorion-specific transcription factor GCMb"/>
    <property type="match status" value="1"/>
</dbReference>
<organism evidence="19 20">
    <name type="scientific">Acipenser ruthenus</name>
    <name type="common">Sterlet sturgeon</name>
    <dbReference type="NCBI Taxonomy" id="7906"/>
    <lineage>
        <taxon>Eukaryota</taxon>
        <taxon>Metazoa</taxon>
        <taxon>Chordata</taxon>
        <taxon>Craniata</taxon>
        <taxon>Vertebrata</taxon>
        <taxon>Euteleostomi</taxon>
        <taxon>Actinopterygii</taxon>
        <taxon>Chondrostei</taxon>
        <taxon>Acipenseriformes</taxon>
        <taxon>Acipenseridae</taxon>
        <taxon>Acipenser</taxon>
    </lineage>
</organism>
<evidence type="ECO:0000313" key="19">
    <source>
        <dbReference type="EMBL" id="RXM34974.1"/>
    </source>
</evidence>
<dbReference type="InterPro" id="IPR043020">
    <property type="entry name" value="GCM_large"/>
</dbReference>
<comment type="subcellular location">
    <subcellularLocation>
        <location evidence="2">Membrane</location>
        <topology evidence="2">Multi-pass membrane protein</topology>
    </subcellularLocation>
    <subcellularLocation>
        <location evidence="1">Nucleus</location>
    </subcellularLocation>
</comment>